<keyword evidence="6 10" id="KW-1133">Transmembrane helix</keyword>
<comment type="caution">
    <text evidence="10">Lacks conserved residue(s) required for the propagation of feature annotation.</text>
</comment>
<keyword evidence="3 10" id="KW-0716">Sensory transduction</keyword>
<feature type="transmembrane region" description="Helical" evidence="10">
    <location>
        <begin position="281"/>
        <end position="304"/>
    </location>
</feature>
<dbReference type="GO" id="GO:0005549">
    <property type="term" value="F:odorant binding"/>
    <property type="evidence" value="ECO:0007669"/>
    <property type="project" value="InterPro"/>
</dbReference>
<keyword evidence="12" id="KW-1185">Reference proteome</keyword>
<keyword evidence="8 10" id="KW-0675">Receptor</keyword>
<dbReference type="GO" id="GO:0007165">
    <property type="term" value="P:signal transduction"/>
    <property type="evidence" value="ECO:0007669"/>
    <property type="project" value="UniProtKB-KW"/>
</dbReference>
<dbReference type="OrthoDB" id="6743260at2759"/>
<dbReference type="EMBL" id="OU900094">
    <property type="protein sequence ID" value="CAG9853758.1"/>
    <property type="molecule type" value="Genomic_DNA"/>
</dbReference>
<keyword evidence="2" id="KW-1003">Cell membrane</keyword>
<keyword evidence="9 10" id="KW-0807">Transducer</keyword>
<sequence length="414" mass="47827">MTRRNAETEECSYEFLRTDDCSKKTLLLPECILRFIFMWPRSDVKKQKVFYLFSMILFIFTQWGLVRFLIVNFDDYTKSLNVVSSMSTIFQASLKMSVLLYHSRSLSLILNDISHRFWPYDLLPNCTDRLRNSYRTKLVAMCTLSFTGLLFSLGSIVMPLLSHNAKELPYKCLYDFDTSVTPLYQIMYITESVLNAYIINCTVLGFDFLFMGVGENLINQYIMLRLTIENFGTKWVTNFNNKIRKLGLAEHLEGEDNTVFLKNYISHHQIIIRSTKIVENIFNLIAALQLCSSVVAICVSAFIATRENVGTAQIATMGSYLIGHLIQLNFYCAVGNDLLYESNSLTNHMFASNWYRIKNISLQKDFIFVIKNAQVPAKITAFKVFTLDYSTYIKVLRLSFSFYTLLSSLVEVKN</sequence>
<name>A0A9N9XIM3_PHYSR</name>
<evidence type="ECO:0000256" key="6">
    <source>
        <dbReference type="ARBA" id="ARBA00022989"/>
    </source>
</evidence>
<evidence type="ECO:0000256" key="2">
    <source>
        <dbReference type="ARBA" id="ARBA00022475"/>
    </source>
</evidence>
<dbReference type="PANTHER" id="PTHR21137:SF35">
    <property type="entry name" value="ODORANT RECEPTOR 19A-RELATED"/>
    <property type="match status" value="1"/>
</dbReference>
<dbReference type="InterPro" id="IPR004117">
    <property type="entry name" value="7tm6_olfct_rcpt"/>
</dbReference>
<keyword evidence="7 10" id="KW-0472">Membrane</keyword>
<reference evidence="11" key="1">
    <citation type="submission" date="2022-01" db="EMBL/GenBank/DDBJ databases">
        <authorList>
            <person name="King R."/>
        </authorList>
    </citation>
    <scope>NUCLEOTIDE SEQUENCE</scope>
</reference>
<dbReference type="GO" id="GO:0005886">
    <property type="term" value="C:plasma membrane"/>
    <property type="evidence" value="ECO:0007669"/>
    <property type="project" value="UniProtKB-SubCell"/>
</dbReference>
<evidence type="ECO:0000256" key="3">
    <source>
        <dbReference type="ARBA" id="ARBA00022606"/>
    </source>
</evidence>
<proteinExistence type="inferred from homology"/>
<evidence type="ECO:0000256" key="7">
    <source>
        <dbReference type="ARBA" id="ARBA00023136"/>
    </source>
</evidence>
<feature type="transmembrane region" description="Helical" evidence="10">
    <location>
        <begin position="82"/>
        <end position="101"/>
    </location>
</feature>
<dbReference type="PANTHER" id="PTHR21137">
    <property type="entry name" value="ODORANT RECEPTOR"/>
    <property type="match status" value="1"/>
</dbReference>
<evidence type="ECO:0000313" key="11">
    <source>
        <dbReference type="EMBL" id="CAG9853758.1"/>
    </source>
</evidence>
<keyword evidence="4 10" id="KW-0812">Transmembrane</keyword>
<evidence type="ECO:0000256" key="8">
    <source>
        <dbReference type="ARBA" id="ARBA00023170"/>
    </source>
</evidence>
<organism evidence="11 12">
    <name type="scientific">Phyllotreta striolata</name>
    <name type="common">Striped flea beetle</name>
    <name type="synonym">Crioceris striolata</name>
    <dbReference type="NCBI Taxonomy" id="444603"/>
    <lineage>
        <taxon>Eukaryota</taxon>
        <taxon>Metazoa</taxon>
        <taxon>Ecdysozoa</taxon>
        <taxon>Arthropoda</taxon>
        <taxon>Hexapoda</taxon>
        <taxon>Insecta</taxon>
        <taxon>Pterygota</taxon>
        <taxon>Neoptera</taxon>
        <taxon>Endopterygota</taxon>
        <taxon>Coleoptera</taxon>
        <taxon>Polyphaga</taxon>
        <taxon>Cucujiformia</taxon>
        <taxon>Chrysomeloidea</taxon>
        <taxon>Chrysomelidae</taxon>
        <taxon>Galerucinae</taxon>
        <taxon>Alticini</taxon>
        <taxon>Phyllotreta</taxon>
    </lineage>
</organism>
<evidence type="ECO:0000256" key="10">
    <source>
        <dbReference type="RuleBase" id="RU351113"/>
    </source>
</evidence>
<keyword evidence="5 10" id="KW-0552">Olfaction</keyword>
<accession>A0A9N9XIM3</accession>
<protein>
    <recommendedName>
        <fullName evidence="10">Odorant receptor</fullName>
    </recommendedName>
</protein>
<comment type="subcellular location">
    <subcellularLocation>
        <location evidence="1 10">Cell membrane</location>
        <topology evidence="1 10">Multi-pass membrane protein</topology>
    </subcellularLocation>
</comment>
<evidence type="ECO:0000256" key="4">
    <source>
        <dbReference type="ARBA" id="ARBA00022692"/>
    </source>
</evidence>
<dbReference type="Pfam" id="PF02949">
    <property type="entry name" value="7tm_6"/>
    <property type="match status" value="1"/>
</dbReference>
<feature type="transmembrane region" description="Helical" evidence="10">
    <location>
        <begin position="49"/>
        <end position="70"/>
    </location>
</feature>
<evidence type="ECO:0000313" key="12">
    <source>
        <dbReference type="Proteomes" id="UP001153712"/>
    </source>
</evidence>
<dbReference type="Proteomes" id="UP001153712">
    <property type="component" value="Chromosome 1"/>
</dbReference>
<comment type="similarity">
    <text evidence="10">Belongs to the insect chemoreceptor superfamily. Heteromeric odorant receptor channel (TC 1.A.69) family.</text>
</comment>
<dbReference type="AlphaFoldDB" id="A0A9N9XIM3"/>
<feature type="transmembrane region" description="Helical" evidence="10">
    <location>
        <begin position="197"/>
        <end position="218"/>
    </location>
</feature>
<evidence type="ECO:0000256" key="9">
    <source>
        <dbReference type="ARBA" id="ARBA00023224"/>
    </source>
</evidence>
<evidence type="ECO:0000256" key="5">
    <source>
        <dbReference type="ARBA" id="ARBA00022725"/>
    </source>
</evidence>
<evidence type="ECO:0000256" key="1">
    <source>
        <dbReference type="ARBA" id="ARBA00004651"/>
    </source>
</evidence>
<dbReference type="GO" id="GO:0004984">
    <property type="term" value="F:olfactory receptor activity"/>
    <property type="evidence" value="ECO:0007669"/>
    <property type="project" value="InterPro"/>
</dbReference>
<gene>
    <name evidence="11" type="ORF">PHYEVI_LOCUS229</name>
</gene>
<feature type="transmembrane region" description="Helical" evidence="10">
    <location>
        <begin position="138"/>
        <end position="161"/>
    </location>
</feature>